<gene>
    <name evidence="1" type="ORF">F5148DRAFT_1284689</name>
</gene>
<organism evidence="1 2">
    <name type="scientific">Russula earlei</name>
    <dbReference type="NCBI Taxonomy" id="71964"/>
    <lineage>
        <taxon>Eukaryota</taxon>
        <taxon>Fungi</taxon>
        <taxon>Dikarya</taxon>
        <taxon>Basidiomycota</taxon>
        <taxon>Agaricomycotina</taxon>
        <taxon>Agaricomycetes</taxon>
        <taxon>Russulales</taxon>
        <taxon>Russulaceae</taxon>
        <taxon>Russula</taxon>
    </lineage>
</organism>
<dbReference type="Proteomes" id="UP001207468">
    <property type="component" value="Unassembled WGS sequence"/>
</dbReference>
<evidence type="ECO:0000313" key="2">
    <source>
        <dbReference type="Proteomes" id="UP001207468"/>
    </source>
</evidence>
<comment type="caution">
    <text evidence="1">The sequence shown here is derived from an EMBL/GenBank/DDBJ whole genome shotgun (WGS) entry which is preliminary data.</text>
</comment>
<dbReference type="EMBL" id="JAGFNK010000109">
    <property type="protein sequence ID" value="KAI9507863.1"/>
    <property type="molecule type" value="Genomic_DNA"/>
</dbReference>
<reference evidence="1" key="1">
    <citation type="submission" date="2021-03" db="EMBL/GenBank/DDBJ databases">
        <title>Evolutionary priming and transition to the ectomycorrhizal habit in an iconic lineage of mushroom-forming fungi: is preadaptation a requirement?</title>
        <authorList>
            <consortium name="DOE Joint Genome Institute"/>
            <person name="Looney B.P."/>
            <person name="Miyauchi S."/>
            <person name="Morin E."/>
            <person name="Drula E."/>
            <person name="Courty P.E."/>
            <person name="Chicoki N."/>
            <person name="Fauchery L."/>
            <person name="Kohler A."/>
            <person name="Kuo A."/>
            <person name="LaButti K."/>
            <person name="Pangilinan J."/>
            <person name="Lipzen A."/>
            <person name="Riley R."/>
            <person name="Andreopoulos W."/>
            <person name="He G."/>
            <person name="Johnson J."/>
            <person name="Barry K.W."/>
            <person name="Grigoriev I.V."/>
            <person name="Nagy L."/>
            <person name="Hibbett D."/>
            <person name="Henrissat B."/>
            <person name="Matheny P.B."/>
            <person name="Labbe J."/>
            <person name="Martin A.F."/>
        </authorList>
    </citation>
    <scope>NUCLEOTIDE SEQUENCE</scope>
    <source>
        <strain evidence="1">BPL698</strain>
    </source>
</reference>
<protein>
    <submittedName>
        <fullName evidence="1">Uncharacterized protein</fullName>
    </submittedName>
</protein>
<accession>A0ACC0U8B8</accession>
<name>A0ACC0U8B8_9AGAM</name>
<keyword evidence="2" id="KW-1185">Reference proteome</keyword>
<sequence length="184" mass="19911">MRHHHARGPRPAPLPDLRPPRSLHVHPAPPRLRAAPKHLHLAPPPLNAPQSAIRAALARSRYDGRPATATASASACTSDDDGAVTLVLPPALERLLSRLASSDARTMLVRCAIYSHLIPPNVWLGFVELQCLNTLVSLSDPDPVLPCLASSVSLLTQSRSVYLLPTPQVRTPFIRSSLARARVK</sequence>
<evidence type="ECO:0000313" key="1">
    <source>
        <dbReference type="EMBL" id="KAI9507863.1"/>
    </source>
</evidence>
<proteinExistence type="predicted"/>